<organism evidence="1 2">
    <name type="scientific">Desulfosporosinus metallidurans</name>
    <dbReference type="NCBI Taxonomy" id="1888891"/>
    <lineage>
        <taxon>Bacteria</taxon>
        <taxon>Bacillati</taxon>
        <taxon>Bacillota</taxon>
        <taxon>Clostridia</taxon>
        <taxon>Eubacteriales</taxon>
        <taxon>Desulfitobacteriaceae</taxon>
        <taxon>Desulfosporosinus</taxon>
    </lineage>
</organism>
<sequence>METPDKLVFAVNLQTARRLGIRPAPSILSFADKVIQP</sequence>
<dbReference type="AlphaFoldDB" id="A0A1Q8QHJ6"/>
<name>A0A1Q8QHJ6_9FIRM</name>
<evidence type="ECO:0000313" key="2">
    <source>
        <dbReference type="Proteomes" id="UP000186102"/>
    </source>
</evidence>
<dbReference type="Proteomes" id="UP000186102">
    <property type="component" value="Unassembled WGS sequence"/>
</dbReference>
<evidence type="ECO:0000313" key="1">
    <source>
        <dbReference type="EMBL" id="OLN26758.1"/>
    </source>
</evidence>
<protein>
    <submittedName>
        <fullName evidence="1">Uncharacterized protein</fullName>
    </submittedName>
</protein>
<accession>A0A1Q8QHJ6</accession>
<dbReference type="EMBL" id="MLBF01000070">
    <property type="protein sequence ID" value="OLN26758.1"/>
    <property type="molecule type" value="Genomic_DNA"/>
</dbReference>
<comment type="caution">
    <text evidence="1">The sequence shown here is derived from an EMBL/GenBank/DDBJ whole genome shotgun (WGS) entry which is preliminary data.</text>
</comment>
<dbReference type="STRING" id="1888891.DSOL_4852"/>
<proteinExistence type="predicted"/>
<reference evidence="1 2" key="1">
    <citation type="submission" date="2016-09" db="EMBL/GenBank/DDBJ databases">
        <title>Complete genome of Desulfosporosinus sp. OL.</title>
        <authorList>
            <person name="Mardanov A."/>
            <person name="Beletsky A."/>
            <person name="Panova A."/>
            <person name="Karnachuk O."/>
            <person name="Ravin N."/>
        </authorList>
    </citation>
    <scope>NUCLEOTIDE SEQUENCE [LARGE SCALE GENOMIC DNA]</scope>
    <source>
        <strain evidence="1 2">OL</strain>
    </source>
</reference>
<gene>
    <name evidence="1" type="ORF">DSOL_4852</name>
</gene>
<keyword evidence="2" id="KW-1185">Reference proteome</keyword>